<evidence type="ECO:0000256" key="1">
    <source>
        <dbReference type="SAM" id="SignalP"/>
    </source>
</evidence>
<dbReference type="OrthoDB" id="6400575at2"/>
<keyword evidence="1" id="KW-0732">Signal</keyword>
<dbReference type="AlphaFoldDB" id="A0A109D6M0"/>
<keyword evidence="3" id="KW-1185">Reference proteome</keyword>
<dbReference type="GeneID" id="300180929"/>
<evidence type="ECO:0008006" key="4">
    <source>
        <dbReference type="Google" id="ProtNLM"/>
    </source>
</evidence>
<dbReference type="Pfam" id="PF07383">
    <property type="entry name" value="DUF1496"/>
    <property type="match status" value="1"/>
</dbReference>
<feature type="chain" id="PRO_5007133820" description="DUF1496 domain-containing protein" evidence="1">
    <location>
        <begin position="32"/>
        <end position="99"/>
    </location>
</feature>
<gene>
    <name evidence="2" type="ORF">APQ14_15910</name>
</gene>
<protein>
    <recommendedName>
        <fullName evidence="4">DUF1496 domain-containing protein</fullName>
    </recommendedName>
</protein>
<feature type="signal peptide" evidence="1">
    <location>
        <begin position="1"/>
        <end position="31"/>
    </location>
</feature>
<evidence type="ECO:0000313" key="2">
    <source>
        <dbReference type="EMBL" id="KWT99842.1"/>
    </source>
</evidence>
<dbReference type="InterPro" id="IPR009971">
    <property type="entry name" value="DUF1496"/>
</dbReference>
<sequence>MAGKSMTRVKKQIFKVFLIAASTFGSMSVNANKVISTPAKAAVLVTQGGQQQRVCYYDDKAYSIGAVLEIGGVVIKCAVENDFEQNGALRWVEIIKKDE</sequence>
<accession>A0A109D6M0</accession>
<comment type="caution">
    <text evidence="2">The sequence shown here is derived from an EMBL/GenBank/DDBJ whole genome shotgun (WGS) entry which is preliminary data.</text>
</comment>
<dbReference type="Proteomes" id="UP000057389">
    <property type="component" value="Unassembled WGS sequence"/>
</dbReference>
<reference evidence="2 3" key="1">
    <citation type="submission" date="2015-11" db="EMBL/GenBank/DDBJ databases">
        <title>Draft WGS of Vibrio toranzoniae.</title>
        <authorList>
            <person name="Lasa A."/>
            <person name="Romalde J.L."/>
        </authorList>
    </citation>
    <scope>NUCLEOTIDE SEQUENCE [LARGE SCALE GENOMIC DNA]</scope>
    <source>
        <strain evidence="2 3">Vb 10.8</strain>
    </source>
</reference>
<dbReference type="RefSeq" id="WP_060469333.1">
    <property type="nucleotide sequence ID" value="NZ_AP025515.1"/>
</dbReference>
<name>A0A109D6M0_9VIBR</name>
<evidence type="ECO:0000313" key="3">
    <source>
        <dbReference type="Proteomes" id="UP000057389"/>
    </source>
</evidence>
<organism evidence="2 3">
    <name type="scientific">Vibrio toranzoniae</name>
    <dbReference type="NCBI Taxonomy" id="1194427"/>
    <lineage>
        <taxon>Bacteria</taxon>
        <taxon>Pseudomonadati</taxon>
        <taxon>Pseudomonadota</taxon>
        <taxon>Gammaproteobacteria</taxon>
        <taxon>Vibrionales</taxon>
        <taxon>Vibrionaceae</taxon>
        <taxon>Vibrio</taxon>
    </lineage>
</organism>
<proteinExistence type="predicted"/>
<dbReference type="EMBL" id="LMXU01000032">
    <property type="protein sequence ID" value="KWT99842.1"/>
    <property type="molecule type" value="Genomic_DNA"/>
</dbReference>